<evidence type="ECO:0000313" key="4">
    <source>
        <dbReference type="Proteomes" id="UP000824890"/>
    </source>
</evidence>
<keyword evidence="4" id="KW-1185">Reference proteome</keyword>
<feature type="coiled-coil region" evidence="1">
    <location>
        <begin position="560"/>
        <end position="601"/>
    </location>
</feature>
<accession>A0ABQ8CPN5</accession>
<evidence type="ECO:0000256" key="1">
    <source>
        <dbReference type="SAM" id="Coils"/>
    </source>
</evidence>
<keyword evidence="1" id="KW-0175">Coiled coil</keyword>
<proteinExistence type="predicted"/>
<evidence type="ECO:0000313" key="3">
    <source>
        <dbReference type="EMBL" id="KAH0919018.1"/>
    </source>
</evidence>
<dbReference type="PANTHER" id="PTHR18921:SF4">
    <property type="entry name" value="GRIP DOMAIN-CONTAINING PROTEIN"/>
    <property type="match status" value="1"/>
</dbReference>
<evidence type="ECO:0008006" key="5">
    <source>
        <dbReference type="Google" id="ProtNLM"/>
    </source>
</evidence>
<name>A0ABQ8CPN5_BRANA</name>
<feature type="compositionally biased region" description="Polar residues" evidence="2">
    <location>
        <begin position="138"/>
        <end position="166"/>
    </location>
</feature>
<feature type="coiled-coil region" evidence="1">
    <location>
        <begin position="375"/>
        <end position="532"/>
    </location>
</feature>
<evidence type="ECO:0000256" key="2">
    <source>
        <dbReference type="SAM" id="MobiDB-lite"/>
    </source>
</evidence>
<feature type="region of interest" description="Disordered" evidence="2">
    <location>
        <begin position="34"/>
        <end position="53"/>
    </location>
</feature>
<protein>
    <recommendedName>
        <fullName evidence="5">Golgin candidate 3</fullName>
    </recommendedName>
</protein>
<sequence length="778" mass="88781">MWSSIENLKENLNKIALDVHEDYYDEDEEALHSYGSANNVGGRRSSRSASRYQISDGIESPAHHEVSIKHPNITGMIERYKAEIKKLQGSESDIKALSVNYAALLRDKEDQISRLNQENGSLKHNLTSTSAALKEARTSISRNSNNNAIKGNNDQSPNRLQKSVSLSKGRGLMSNGKGKDTDSKLKEKDLADMLEDRTKSLAAVQAKELAKEREKFRELQLSLQGIYYYSLLIASFLSLISSILTHLNSSEERKRSESFKEELESLRLDKNKSSLEISKVHSELDAKLLEIKHLQIKLNDQESHAVGTAMEHLKEVNKALEKENYELKLKRTELEAAWEESRRPNSSKVFPDTTEVLTRYPSSLNKKESETFTGKEEMEQSLQRLETDLQETKMERDKARQELKRLKQHLLEKEMEESEKMDEDSQLIEELRQTNEYQRYQMSQLEKTLKQAMASQEDNRLSNDNQIRKLKETIDDLNQKLTNCLRTIESKNVELLNLQTALGQYYAETEAKEHFERELAVAKDESMKLNARLKVSMTIFSFVSCDLPYPYRSHAILMLLKDADERLESSNKEKEDITYKLLQAEKVAVEWKNRVSKVEEDNAKVRRVLEQSMTRLNRMSMESDNLVDRRIVIKLLVTYFQKNHSKEVLDLMVRMLGFSEEDKERIGVAQQGGGKGVVRGVLGFPGRFVGGILSGKPAGSHANAASDNQSFADLWVDFLLKDAEERERREAEEAAAAATKAKQDSEKTRQDAGLSDSECSTVPLRSSDSNLRLSRVLP</sequence>
<comment type="caution">
    <text evidence="3">The sequence shown here is derived from an EMBL/GenBank/DDBJ whole genome shotgun (WGS) entry which is preliminary data.</text>
</comment>
<gene>
    <name evidence="3" type="ORF">HID58_026678</name>
</gene>
<feature type="region of interest" description="Disordered" evidence="2">
    <location>
        <begin position="138"/>
        <end position="185"/>
    </location>
</feature>
<feature type="compositionally biased region" description="Low complexity" evidence="2">
    <location>
        <begin position="764"/>
        <end position="778"/>
    </location>
</feature>
<dbReference type="Proteomes" id="UP000824890">
    <property type="component" value="Unassembled WGS sequence"/>
</dbReference>
<feature type="coiled-coil region" evidence="1">
    <location>
        <begin position="310"/>
        <end position="342"/>
    </location>
</feature>
<feature type="region of interest" description="Disordered" evidence="2">
    <location>
        <begin position="727"/>
        <end position="778"/>
    </location>
</feature>
<reference evidence="3 4" key="1">
    <citation type="submission" date="2021-05" db="EMBL/GenBank/DDBJ databases">
        <title>Genome Assembly of Synthetic Allotetraploid Brassica napus Reveals Homoeologous Exchanges between Subgenomes.</title>
        <authorList>
            <person name="Davis J.T."/>
        </authorList>
    </citation>
    <scope>NUCLEOTIDE SEQUENCE [LARGE SCALE GENOMIC DNA]</scope>
    <source>
        <strain evidence="4">cv. Da-Ae</strain>
        <tissue evidence="3">Seedling</tissue>
    </source>
</reference>
<organism evidence="3 4">
    <name type="scientific">Brassica napus</name>
    <name type="common">Rape</name>
    <dbReference type="NCBI Taxonomy" id="3708"/>
    <lineage>
        <taxon>Eukaryota</taxon>
        <taxon>Viridiplantae</taxon>
        <taxon>Streptophyta</taxon>
        <taxon>Embryophyta</taxon>
        <taxon>Tracheophyta</taxon>
        <taxon>Spermatophyta</taxon>
        <taxon>Magnoliopsida</taxon>
        <taxon>eudicotyledons</taxon>
        <taxon>Gunneridae</taxon>
        <taxon>Pentapetalae</taxon>
        <taxon>rosids</taxon>
        <taxon>malvids</taxon>
        <taxon>Brassicales</taxon>
        <taxon>Brassicaceae</taxon>
        <taxon>Brassiceae</taxon>
        <taxon>Brassica</taxon>
    </lineage>
</organism>
<dbReference type="EMBL" id="JAGKQM010000007">
    <property type="protein sequence ID" value="KAH0919018.1"/>
    <property type="molecule type" value="Genomic_DNA"/>
</dbReference>
<feature type="compositionally biased region" description="Basic and acidic residues" evidence="2">
    <location>
        <begin position="741"/>
        <end position="750"/>
    </location>
</feature>
<dbReference type="PANTHER" id="PTHR18921">
    <property type="entry name" value="MYOSIN HEAVY CHAIN - RELATED"/>
    <property type="match status" value="1"/>
</dbReference>